<gene>
    <name evidence="2" type="ORF">EJ995_06610</name>
</gene>
<evidence type="ECO:0000256" key="1">
    <source>
        <dbReference type="SAM" id="SignalP"/>
    </source>
</evidence>
<evidence type="ECO:0000313" key="3">
    <source>
        <dbReference type="Proteomes" id="UP000279600"/>
    </source>
</evidence>
<sequence length="238" mass="26546">MKIMKISTTVLAILFSFLLISCDQKTESISSQVRHTGAMRNVMLRGDLSNTIKLDTLDTQNLYGIGPATALTGELMVFDGDIYISRIENDGLMKVEKTANASAPFFVYAQAYQWKEIEVPATVSDLSSLELFIQSQLKDQSIETMFKLEGKVSNAFIHVQNLAPGSVIKSPQDAHKGQRNFTLENEEVVMVGFYSQHHKGIYTHHDSNIHVHLMTTNRNAMGHLDAVEPQALTLFLAK</sequence>
<protein>
    <submittedName>
        <fullName evidence="2">Alpha-acetolactate decarboxylase</fullName>
    </submittedName>
</protein>
<dbReference type="Pfam" id="PF03306">
    <property type="entry name" value="AAL_decarboxy"/>
    <property type="match status" value="1"/>
</dbReference>
<evidence type="ECO:0000313" key="2">
    <source>
        <dbReference type="EMBL" id="AZQ43918.1"/>
    </source>
</evidence>
<dbReference type="PROSITE" id="PS51257">
    <property type="entry name" value="PROKAR_LIPOPROTEIN"/>
    <property type="match status" value="1"/>
</dbReference>
<dbReference type="InterPro" id="IPR005128">
    <property type="entry name" value="Acetolactate_a_deCO2ase"/>
</dbReference>
<dbReference type="GO" id="GO:0045151">
    <property type="term" value="P:acetoin biosynthetic process"/>
    <property type="evidence" value="ECO:0007669"/>
    <property type="project" value="InterPro"/>
</dbReference>
<accession>A0A3S9MXQ3</accession>
<organism evidence="2 3">
    <name type="scientific">Nonlabens ponticola</name>
    <dbReference type="NCBI Taxonomy" id="2496866"/>
    <lineage>
        <taxon>Bacteria</taxon>
        <taxon>Pseudomonadati</taxon>
        <taxon>Bacteroidota</taxon>
        <taxon>Flavobacteriia</taxon>
        <taxon>Flavobacteriales</taxon>
        <taxon>Flavobacteriaceae</taxon>
        <taxon>Nonlabens</taxon>
    </lineage>
</organism>
<feature type="chain" id="PRO_5019302616" evidence="1">
    <location>
        <begin position="22"/>
        <end position="238"/>
    </location>
</feature>
<dbReference type="KEGG" id="noj:EJ995_06610"/>
<keyword evidence="3" id="KW-1185">Reference proteome</keyword>
<dbReference type="EMBL" id="CP034549">
    <property type="protein sequence ID" value="AZQ43918.1"/>
    <property type="molecule type" value="Genomic_DNA"/>
</dbReference>
<dbReference type="Gene3D" id="3.30.1330.80">
    <property type="entry name" value="Hypothetical protein, similar to alpha- acetolactate decarboxylase, domain 2"/>
    <property type="match status" value="1"/>
</dbReference>
<proteinExistence type="predicted"/>
<dbReference type="SUPFAM" id="SSF117856">
    <property type="entry name" value="AF0104/ALDC/Ptd012-like"/>
    <property type="match status" value="1"/>
</dbReference>
<dbReference type="OrthoDB" id="824310at2"/>
<dbReference type="Proteomes" id="UP000279600">
    <property type="component" value="Chromosome"/>
</dbReference>
<feature type="signal peptide" evidence="1">
    <location>
        <begin position="1"/>
        <end position="21"/>
    </location>
</feature>
<dbReference type="RefSeq" id="WP_126446834.1">
    <property type="nucleotide sequence ID" value="NZ_CP034549.1"/>
</dbReference>
<dbReference type="GO" id="GO:0047605">
    <property type="term" value="F:acetolactate decarboxylase activity"/>
    <property type="evidence" value="ECO:0007669"/>
    <property type="project" value="InterPro"/>
</dbReference>
<keyword evidence="1" id="KW-0732">Signal</keyword>
<name>A0A3S9MXQ3_9FLAO</name>
<reference evidence="2 3" key="1">
    <citation type="submission" date="2018-12" db="EMBL/GenBank/DDBJ databases">
        <title>Complete genome of Nonlabens sp. MJ115.</title>
        <authorList>
            <person name="Choi H.S."/>
            <person name="Jung J."/>
        </authorList>
    </citation>
    <scope>NUCLEOTIDE SEQUENCE [LARGE SCALE GENOMIC DNA]</scope>
    <source>
        <strain evidence="2 3">MJ115</strain>
    </source>
</reference>
<dbReference type="UniPathway" id="UPA00626">
    <property type="reaction ID" value="UER00678"/>
</dbReference>
<dbReference type="AlphaFoldDB" id="A0A3S9MXQ3"/>